<keyword evidence="3" id="KW-1185">Reference proteome</keyword>
<dbReference type="PANTHER" id="PTHR45689:SF5">
    <property type="entry name" value="I[[H]] CHANNEL, ISOFORM E"/>
    <property type="match status" value="1"/>
</dbReference>
<feature type="domain" description="Cyclic nucleotide-binding" evidence="1">
    <location>
        <begin position="190"/>
        <end position="293"/>
    </location>
</feature>
<evidence type="ECO:0000259" key="1">
    <source>
        <dbReference type="PROSITE" id="PS50042"/>
    </source>
</evidence>
<dbReference type="SUPFAM" id="SSF51206">
    <property type="entry name" value="cAMP-binding domain-like"/>
    <property type="match status" value="2"/>
</dbReference>
<dbReference type="CTD" id="20247921"/>
<dbReference type="OMA" id="CCQVIQL"/>
<dbReference type="PROSITE" id="PS50042">
    <property type="entry name" value="CNMP_BINDING_3"/>
    <property type="match status" value="2"/>
</dbReference>
<evidence type="ECO:0000313" key="3">
    <source>
        <dbReference type="Proteomes" id="UP000030746"/>
    </source>
</evidence>
<dbReference type="RefSeq" id="XP_009060368.1">
    <property type="nucleotide sequence ID" value="XM_009062120.1"/>
</dbReference>
<dbReference type="GeneID" id="20247921"/>
<dbReference type="Gene3D" id="2.60.120.10">
    <property type="entry name" value="Jelly Rolls"/>
    <property type="match status" value="2"/>
</dbReference>
<dbReference type="Proteomes" id="UP000030746">
    <property type="component" value="Unassembled WGS sequence"/>
</dbReference>
<accession>V4A371</accession>
<dbReference type="PANTHER" id="PTHR45689">
    <property type="entry name" value="I[[H]] CHANNEL, ISOFORM E"/>
    <property type="match status" value="1"/>
</dbReference>
<dbReference type="AlphaFoldDB" id="V4A371"/>
<reference evidence="2 3" key="1">
    <citation type="journal article" date="2013" name="Nature">
        <title>Insights into bilaterian evolution from three spiralian genomes.</title>
        <authorList>
            <person name="Simakov O."/>
            <person name="Marletaz F."/>
            <person name="Cho S.J."/>
            <person name="Edsinger-Gonzales E."/>
            <person name="Havlak P."/>
            <person name="Hellsten U."/>
            <person name="Kuo D.H."/>
            <person name="Larsson T."/>
            <person name="Lv J."/>
            <person name="Arendt D."/>
            <person name="Savage R."/>
            <person name="Osoegawa K."/>
            <person name="de Jong P."/>
            <person name="Grimwood J."/>
            <person name="Chapman J.A."/>
            <person name="Shapiro H."/>
            <person name="Aerts A."/>
            <person name="Otillar R.P."/>
            <person name="Terry A.Y."/>
            <person name="Boore J.L."/>
            <person name="Grigoriev I.V."/>
            <person name="Lindberg D.R."/>
            <person name="Seaver E.C."/>
            <person name="Weisblat D.A."/>
            <person name="Putnam N.H."/>
            <person name="Rokhsar D.S."/>
        </authorList>
    </citation>
    <scope>NUCLEOTIDE SEQUENCE [LARGE SCALE GENOMIC DNA]</scope>
</reference>
<proteinExistence type="predicted"/>
<dbReference type="EMBL" id="KB202619">
    <property type="protein sequence ID" value="ESO89340.1"/>
    <property type="molecule type" value="Genomic_DNA"/>
</dbReference>
<feature type="domain" description="Cyclic nucleotide-binding" evidence="1">
    <location>
        <begin position="47"/>
        <end position="151"/>
    </location>
</feature>
<evidence type="ECO:0000313" key="2">
    <source>
        <dbReference type="EMBL" id="ESO89340.1"/>
    </source>
</evidence>
<dbReference type="SMART" id="SM00100">
    <property type="entry name" value="cNMP"/>
    <property type="match status" value="2"/>
</dbReference>
<sequence>MPFWKKKKKDIPNTLGETTAYLPTFGPEVNANDTIISKCLLEVFGEENFNQQQLKKLYNCVETIDVSAGDMILNFGESGKGIFIILHGQVEILDKVDDELIIINEKCQGDYFGEVSTLFDIIITASVRSASRCKLIFLSKNVCGQLFQKTAKTLVDWFVQKRYLPTRIPGLEDGRVIRRHVFQVLSKLPLLWFWDEESVKKIILSKKSDLITVYPPSSIIILHGDPVNHLLVVLTGSVILKPKDTGQSFCIQSTPFVVGETDYFRRTNSSISVHAKTYCQILVINRTTLEDSLYWVLHSKVSNSTAFKSVSPIFTYRITLKSQFIVLSARQQVEISSEFGLIQVIHGEMVMIYDKRGGRKLILKEGELVWCKDIKNMKNPDHGEVLIIQYNKQCLQSAVQYCTETDSRISWIKDIIDKYSQHKLDDV</sequence>
<gene>
    <name evidence="2" type="ORF">LOTGIDRAFT_229192</name>
</gene>
<dbReference type="InterPro" id="IPR051413">
    <property type="entry name" value="K/Na_HCN_channel"/>
</dbReference>
<dbReference type="STRING" id="225164.V4A371"/>
<dbReference type="GO" id="GO:0005249">
    <property type="term" value="F:voltage-gated potassium channel activity"/>
    <property type="evidence" value="ECO:0007669"/>
    <property type="project" value="TreeGrafter"/>
</dbReference>
<dbReference type="KEGG" id="lgi:LOTGIDRAFT_229192"/>
<dbReference type="CDD" id="cd00038">
    <property type="entry name" value="CAP_ED"/>
    <property type="match status" value="2"/>
</dbReference>
<dbReference type="InterPro" id="IPR000595">
    <property type="entry name" value="cNMP-bd_dom"/>
</dbReference>
<dbReference type="InterPro" id="IPR018490">
    <property type="entry name" value="cNMP-bd_dom_sf"/>
</dbReference>
<dbReference type="OrthoDB" id="421226at2759"/>
<protein>
    <recommendedName>
        <fullName evidence="1">Cyclic nucleotide-binding domain-containing protein</fullName>
    </recommendedName>
</protein>
<dbReference type="GO" id="GO:0003254">
    <property type="term" value="P:regulation of membrane depolarization"/>
    <property type="evidence" value="ECO:0007669"/>
    <property type="project" value="TreeGrafter"/>
</dbReference>
<dbReference type="HOGENOM" id="CLU_642957_0_0_1"/>
<name>V4A371_LOTGI</name>
<dbReference type="GO" id="GO:0098855">
    <property type="term" value="C:HCN channel complex"/>
    <property type="evidence" value="ECO:0007669"/>
    <property type="project" value="TreeGrafter"/>
</dbReference>
<dbReference type="GO" id="GO:0035725">
    <property type="term" value="P:sodium ion transmembrane transport"/>
    <property type="evidence" value="ECO:0007669"/>
    <property type="project" value="TreeGrafter"/>
</dbReference>
<dbReference type="Pfam" id="PF00027">
    <property type="entry name" value="cNMP_binding"/>
    <property type="match status" value="2"/>
</dbReference>
<organism evidence="2 3">
    <name type="scientific">Lottia gigantea</name>
    <name type="common">Giant owl limpet</name>
    <dbReference type="NCBI Taxonomy" id="225164"/>
    <lineage>
        <taxon>Eukaryota</taxon>
        <taxon>Metazoa</taxon>
        <taxon>Spiralia</taxon>
        <taxon>Lophotrochozoa</taxon>
        <taxon>Mollusca</taxon>
        <taxon>Gastropoda</taxon>
        <taxon>Patellogastropoda</taxon>
        <taxon>Lottioidea</taxon>
        <taxon>Lottiidae</taxon>
        <taxon>Lottia</taxon>
    </lineage>
</organism>
<dbReference type="InterPro" id="IPR014710">
    <property type="entry name" value="RmlC-like_jellyroll"/>
</dbReference>